<dbReference type="EMBL" id="JAPDHF010000004">
    <property type="protein sequence ID" value="KAJ4019671.1"/>
    <property type="molecule type" value="Genomic_DNA"/>
</dbReference>
<accession>A0A9W8PW67</accession>
<dbReference type="InterPro" id="IPR009799">
    <property type="entry name" value="EthD_dom"/>
</dbReference>
<evidence type="ECO:0000313" key="2">
    <source>
        <dbReference type="EMBL" id="KAJ4019671.1"/>
    </source>
</evidence>
<evidence type="ECO:0000313" key="3">
    <source>
        <dbReference type="Proteomes" id="UP001152130"/>
    </source>
</evidence>
<dbReference type="GO" id="GO:0016491">
    <property type="term" value="F:oxidoreductase activity"/>
    <property type="evidence" value="ECO:0007669"/>
    <property type="project" value="InterPro"/>
</dbReference>
<keyword evidence="3" id="KW-1185">Reference proteome</keyword>
<dbReference type="NCBIfam" id="TIGR02118">
    <property type="entry name" value="EthD family reductase"/>
    <property type="match status" value="1"/>
</dbReference>
<protein>
    <recommendedName>
        <fullName evidence="4">EthD domain-containing protein</fullName>
    </recommendedName>
</protein>
<dbReference type="PANTHER" id="PTHR40260:SF2">
    <property type="entry name" value="BLR8190 PROTEIN"/>
    <property type="match status" value="1"/>
</dbReference>
<comment type="caution">
    <text evidence="2">The sequence shown here is derived from an EMBL/GenBank/DDBJ whole genome shotgun (WGS) entry which is preliminary data.</text>
</comment>
<evidence type="ECO:0008006" key="4">
    <source>
        <dbReference type="Google" id="ProtNLM"/>
    </source>
</evidence>
<name>A0A9W8PW67_9HYPO</name>
<comment type="similarity">
    <text evidence="1">Belongs to the tpcK family.</text>
</comment>
<dbReference type="InterPro" id="IPR011008">
    <property type="entry name" value="Dimeric_a/b-barrel"/>
</dbReference>
<proteinExistence type="inferred from homology"/>
<dbReference type="SUPFAM" id="SSF54909">
    <property type="entry name" value="Dimeric alpha+beta barrel"/>
    <property type="match status" value="1"/>
</dbReference>
<dbReference type="PANTHER" id="PTHR40260">
    <property type="entry name" value="BLR8190 PROTEIN"/>
    <property type="match status" value="1"/>
</dbReference>
<dbReference type="AlphaFoldDB" id="A0A9W8PW67"/>
<reference evidence="2" key="1">
    <citation type="submission" date="2022-10" db="EMBL/GenBank/DDBJ databases">
        <title>Fusarium specimens isolated from Avocado Roots.</title>
        <authorList>
            <person name="Stajich J."/>
            <person name="Roper C."/>
            <person name="Heimlech-Rivalta G."/>
        </authorList>
    </citation>
    <scope>NUCLEOTIDE SEQUENCE</scope>
    <source>
        <strain evidence="2">CF00143</strain>
    </source>
</reference>
<dbReference type="Proteomes" id="UP001152130">
    <property type="component" value="Unassembled WGS sequence"/>
</dbReference>
<evidence type="ECO:0000256" key="1">
    <source>
        <dbReference type="ARBA" id="ARBA00005986"/>
    </source>
</evidence>
<gene>
    <name evidence="2" type="ORF">NW766_003429</name>
</gene>
<sequence>MATVIIQYPSGHDFDVDYYLKTHMPLAEKYDSITSTADRTWKSKGLKSAEVIQLGGDSPYQIYSILRWESMAAFQAAAGAEDAKAVHDDVKNFTTAKAEVRVGATVGEAKL</sequence>
<organism evidence="2 3">
    <name type="scientific">Fusarium irregulare</name>
    <dbReference type="NCBI Taxonomy" id="2494466"/>
    <lineage>
        <taxon>Eukaryota</taxon>
        <taxon>Fungi</taxon>
        <taxon>Dikarya</taxon>
        <taxon>Ascomycota</taxon>
        <taxon>Pezizomycotina</taxon>
        <taxon>Sordariomycetes</taxon>
        <taxon>Hypocreomycetidae</taxon>
        <taxon>Hypocreales</taxon>
        <taxon>Nectriaceae</taxon>
        <taxon>Fusarium</taxon>
        <taxon>Fusarium incarnatum-equiseti species complex</taxon>
    </lineage>
</organism>
<dbReference type="Gene3D" id="3.30.70.100">
    <property type="match status" value="1"/>
</dbReference>